<dbReference type="RefSeq" id="WP_069910023.1">
    <property type="nucleotide sequence ID" value="NZ_LAJE02000187.1"/>
</dbReference>
<comment type="caution">
    <text evidence="2">The sequence shown here is derived from an EMBL/GenBank/DDBJ whole genome shotgun (WGS) entry which is preliminary data.</text>
</comment>
<dbReference type="EMBL" id="LAJE02000187">
    <property type="protein sequence ID" value="OEO30771.1"/>
    <property type="molecule type" value="Genomic_DNA"/>
</dbReference>
<dbReference type="Gene3D" id="3.40.350.10">
    <property type="entry name" value="Creatinase/prolidase N-terminal domain"/>
    <property type="match status" value="1"/>
</dbReference>
<name>A0A1E5XQ91_9HYPH</name>
<dbReference type="SUPFAM" id="SSF55920">
    <property type="entry name" value="Creatinase/aminopeptidase"/>
    <property type="match status" value="1"/>
</dbReference>
<dbReference type="InterPro" id="IPR029149">
    <property type="entry name" value="Creatin/AminoP/Spt16_N"/>
</dbReference>
<dbReference type="Pfam" id="PF01321">
    <property type="entry name" value="Creatinase_N"/>
    <property type="match status" value="1"/>
</dbReference>
<evidence type="ECO:0000259" key="1">
    <source>
        <dbReference type="Pfam" id="PF01321"/>
    </source>
</evidence>
<gene>
    <name evidence="2" type="ORF">VW23_019585</name>
</gene>
<dbReference type="Proteomes" id="UP000095463">
    <property type="component" value="Unassembled WGS sequence"/>
</dbReference>
<evidence type="ECO:0000313" key="2">
    <source>
        <dbReference type="EMBL" id="OEO30771.1"/>
    </source>
</evidence>
<accession>A0A1E5XQ91</accession>
<sequence>MPAFRLIDAKLPDFGIPATRPELDRSVYLARFAALGRARRAAGLDALVVYADREHSANLSYITGFDPRFEEALLLITPDTTPTLLAGPENLGRAANAAIEVEARLYPPFGLLGQDRTKTPALAEVLRNAGIAANQRVGVLGWKYFGPDEASKPESWLETPSYIVDTLRQIVGTDGRVVNANALLMHSVTGLRAVNEIVQLAQFEFGAVACSEAVKALIANVRPGMSEFDAVQQMRLGVLPHSCHTMFSSGDKLVGLNSPSGKKLKKGDPMTSAVGYWGGLSSRMGWLVEDESELPSNVRDYVDRLAGPYFTCVAEWYETIGIGVTGGELDALARRHLDTPFFKLVLNPGHLIHLDEWMNTQVYPGSKEPFLSGQAVQCDIIPAAGPPYYGANIEDGIALLDERGRAELKVDFPEVWGRIEARRAFMGDVLGIRLKPEVLPLSNLAGAMPPYWLSPNRIVSKA</sequence>
<dbReference type="Gene3D" id="3.90.230.10">
    <property type="entry name" value="Creatinase/methionine aminopeptidase superfamily"/>
    <property type="match status" value="1"/>
</dbReference>
<proteinExistence type="predicted"/>
<reference evidence="2 3" key="1">
    <citation type="journal article" date="2015" name="Genome Announc.">
        <title>Genome Assemblies of Three Soil-Associated Devosia species: D. insulae, D. limi, and D. soli.</title>
        <authorList>
            <person name="Hassan Y.I."/>
            <person name="Lepp D."/>
            <person name="Zhou T."/>
        </authorList>
    </citation>
    <scope>NUCLEOTIDE SEQUENCE [LARGE SCALE GENOMIC DNA]</scope>
    <source>
        <strain evidence="2 3">DS-56</strain>
    </source>
</reference>
<keyword evidence="3" id="KW-1185">Reference proteome</keyword>
<feature type="domain" description="Creatinase N-terminal" evidence="1">
    <location>
        <begin position="31"/>
        <end position="139"/>
    </location>
</feature>
<dbReference type="SUPFAM" id="SSF53092">
    <property type="entry name" value="Creatinase/prolidase N-terminal domain"/>
    <property type="match status" value="1"/>
</dbReference>
<dbReference type="InterPro" id="IPR036005">
    <property type="entry name" value="Creatinase/aminopeptidase-like"/>
</dbReference>
<dbReference type="AlphaFoldDB" id="A0A1E5XQ91"/>
<evidence type="ECO:0000313" key="3">
    <source>
        <dbReference type="Proteomes" id="UP000095463"/>
    </source>
</evidence>
<organism evidence="2 3">
    <name type="scientific">Devosia insulae DS-56</name>
    <dbReference type="NCBI Taxonomy" id="1116389"/>
    <lineage>
        <taxon>Bacteria</taxon>
        <taxon>Pseudomonadati</taxon>
        <taxon>Pseudomonadota</taxon>
        <taxon>Alphaproteobacteria</taxon>
        <taxon>Hyphomicrobiales</taxon>
        <taxon>Devosiaceae</taxon>
        <taxon>Devosia</taxon>
    </lineage>
</organism>
<dbReference type="InterPro" id="IPR000587">
    <property type="entry name" value="Creatinase_N"/>
</dbReference>
<protein>
    <recommendedName>
        <fullName evidence="1">Creatinase N-terminal domain-containing protein</fullName>
    </recommendedName>
</protein>